<proteinExistence type="predicted"/>
<dbReference type="Proteomes" id="UP001497480">
    <property type="component" value="Unassembled WGS sequence"/>
</dbReference>
<dbReference type="AlphaFoldDB" id="A0AAV1W786"/>
<keyword evidence="2" id="KW-1185">Reference proteome</keyword>
<protein>
    <submittedName>
        <fullName evidence="1">Uncharacterized protein</fullName>
    </submittedName>
</protein>
<reference evidence="1 2" key="1">
    <citation type="submission" date="2024-03" db="EMBL/GenBank/DDBJ databases">
        <authorList>
            <person name="Martinez-Hernandez J."/>
        </authorList>
    </citation>
    <scope>NUCLEOTIDE SEQUENCE [LARGE SCALE GENOMIC DNA]</scope>
</reference>
<organism evidence="1 2">
    <name type="scientific">Lupinus luteus</name>
    <name type="common">European yellow lupine</name>
    <dbReference type="NCBI Taxonomy" id="3873"/>
    <lineage>
        <taxon>Eukaryota</taxon>
        <taxon>Viridiplantae</taxon>
        <taxon>Streptophyta</taxon>
        <taxon>Embryophyta</taxon>
        <taxon>Tracheophyta</taxon>
        <taxon>Spermatophyta</taxon>
        <taxon>Magnoliopsida</taxon>
        <taxon>eudicotyledons</taxon>
        <taxon>Gunneridae</taxon>
        <taxon>Pentapetalae</taxon>
        <taxon>rosids</taxon>
        <taxon>fabids</taxon>
        <taxon>Fabales</taxon>
        <taxon>Fabaceae</taxon>
        <taxon>Papilionoideae</taxon>
        <taxon>50 kb inversion clade</taxon>
        <taxon>genistoids sensu lato</taxon>
        <taxon>core genistoids</taxon>
        <taxon>Genisteae</taxon>
        <taxon>Lupinus</taxon>
    </lineage>
</organism>
<evidence type="ECO:0000313" key="2">
    <source>
        <dbReference type="Proteomes" id="UP001497480"/>
    </source>
</evidence>
<gene>
    <name evidence="1" type="ORF">LLUT_LOCUS6107</name>
</gene>
<sequence>MCHCATYNTSWDMMFVRKQRYIELGEKEVMLGSGNPEFEDWMRATESTYRDKFWGWDTVQKFNPYAEGTNGEGEGIGKIGVTIKSGKANPLQQPWVLTGQ</sequence>
<comment type="caution">
    <text evidence="1">The sequence shown here is derived from an EMBL/GenBank/DDBJ whole genome shotgun (WGS) entry which is preliminary data.</text>
</comment>
<evidence type="ECO:0000313" key="1">
    <source>
        <dbReference type="EMBL" id="CAL0305047.1"/>
    </source>
</evidence>
<name>A0AAV1W786_LUPLU</name>
<accession>A0AAV1W786</accession>
<dbReference type="EMBL" id="CAXHTB010000004">
    <property type="protein sequence ID" value="CAL0305047.1"/>
    <property type="molecule type" value="Genomic_DNA"/>
</dbReference>